<dbReference type="EMBL" id="AP015036">
    <property type="protein sequence ID" value="BAT82060.1"/>
    <property type="molecule type" value="Genomic_DNA"/>
</dbReference>
<name>A0A0S3RN91_PHAAN</name>
<evidence type="ECO:0000313" key="3">
    <source>
        <dbReference type="Proteomes" id="UP000291084"/>
    </source>
</evidence>
<dbReference type="PANTHER" id="PTHR45631">
    <property type="entry name" value="OS07G0107800 PROTEIN-RELATED"/>
    <property type="match status" value="1"/>
</dbReference>
<evidence type="ECO:0000256" key="1">
    <source>
        <dbReference type="SAM" id="SignalP"/>
    </source>
</evidence>
<dbReference type="Proteomes" id="UP000291084">
    <property type="component" value="Chromosome 3"/>
</dbReference>
<evidence type="ECO:0008006" key="4">
    <source>
        <dbReference type="Google" id="ProtNLM"/>
    </source>
</evidence>
<organism evidence="2 3">
    <name type="scientific">Vigna angularis var. angularis</name>
    <dbReference type="NCBI Taxonomy" id="157739"/>
    <lineage>
        <taxon>Eukaryota</taxon>
        <taxon>Viridiplantae</taxon>
        <taxon>Streptophyta</taxon>
        <taxon>Embryophyta</taxon>
        <taxon>Tracheophyta</taxon>
        <taxon>Spermatophyta</taxon>
        <taxon>Magnoliopsida</taxon>
        <taxon>eudicotyledons</taxon>
        <taxon>Gunneridae</taxon>
        <taxon>Pentapetalae</taxon>
        <taxon>rosids</taxon>
        <taxon>fabids</taxon>
        <taxon>Fabales</taxon>
        <taxon>Fabaceae</taxon>
        <taxon>Papilionoideae</taxon>
        <taxon>50 kb inversion clade</taxon>
        <taxon>NPAAA clade</taxon>
        <taxon>indigoferoid/millettioid clade</taxon>
        <taxon>Phaseoleae</taxon>
        <taxon>Vigna</taxon>
    </lineage>
</organism>
<dbReference type="AlphaFoldDB" id="A0A0S3RN91"/>
<keyword evidence="3" id="KW-1185">Reference proteome</keyword>
<protein>
    <recommendedName>
        <fullName evidence="4">Leucine-rich repeat-containing N-terminal plant-type domain-containing protein</fullName>
    </recommendedName>
</protein>
<evidence type="ECO:0000313" key="2">
    <source>
        <dbReference type="EMBL" id="BAT82060.1"/>
    </source>
</evidence>
<accession>A0A0S3RN91</accession>
<feature type="chain" id="PRO_5006617248" description="Leucine-rich repeat-containing N-terminal plant-type domain-containing protein" evidence="1">
    <location>
        <begin position="25"/>
        <end position="86"/>
    </location>
</feature>
<dbReference type="PANTHER" id="PTHR45631:SF202">
    <property type="entry name" value="SENESCENCE-INDUCED RECEPTOR-LIKE SERINE_THREONINE-PROTEIN KINASE"/>
    <property type="match status" value="1"/>
</dbReference>
<feature type="signal peptide" evidence="1">
    <location>
        <begin position="1"/>
        <end position="24"/>
    </location>
</feature>
<reference evidence="2 3" key="1">
    <citation type="journal article" date="2015" name="Sci. Rep.">
        <title>The power of single molecule real-time sequencing technology in the de novo assembly of a eukaryotic genome.</title>
        <authorList>
            <person name="Sakai H."/>
            <person name="Naito K."/>
            <person name="Ogiso-Tanaka E."/>
            <person name="Takahashi Y."/>
            <person name="Iseki K."/>
            <person name="Muto C."/>
            <person name="Satou K."/>
            <person name="Teruya K."/>
            <person name="Shiroma A."/>
            <person name="Shimoji M."/>
            <person name="Hirano T."/>
            <person name="Itoh T."/>
            <person name="Kaga A."/>
            <person name="Tomooka N."/>
        </authorList>
    </citation>
    <scope>NUCLEOTIDE SEQUENCE [LARGE SCALE GENOMIC DNA]</scope>
    <source>
        <strain evidence="3">cv. Shumari</strain>
    </source>
</reference>
<gene>
    <name evidence="2" type="primary">Vigan.03G200400</name>
    <name evidence="2" type="ORF">VIGAN_03200400</name>
</gene>
<proteinExistence type="predicted"/>
<keyword evidence="1" id="KW-0732">Signal</keyword>
<sequence length="86" mass="9598">MERALQWIVVVAVCASSTINRAAGIDETPHRKLANVDYSVDAIKRIKDIYKISRMKWQGDPCGPTGFTWDGLTCNARNPPRIISLP</sequence>